<dbReference type="STRING" id="767519.SAMN05216559_4199"/>
<feature type="region of interest" description="Disordered" evidence="1">
    <location>
        <begin position="1"/>
        <end position="81"/>
    </location>
</feature>
<evidence type="ECO:0000313" key="3">
    <source>
        <dbReference type="EMBL" id="SFS13106.1"/>
    </source>
</evidence>
<evidence type="ECO:0000259" key="2">
    <source>
        <dbReference type="Pfam" id="PF24458"/>
    </source>
</evidence>
<reference evidence="3 4" key="1">
    <citation type="submission" date="2016-10" db="EMBL/GenBank/DDBJ databases">
        <authorList>
            <person name="de Groot N.N."/>
        </authorList>
    </citation>
    <scope>NUCLEOTIDE SEQUENCE [LARGE SCALE GENOMIC DNA]</scope>
    <source>
        <strain evidence="3 4">CGMCC 1.10457</strain>
    </source>
</reference>
<evidence type="ECO:0000256" key="1">
    <source>
        <dbReference type="SAM" id="MobiDB-lite"/>
    </source>
</evidence>
<organism evidence="3 4">
    <name type="scientific">Halomicrobium zhouii</name>
    <dbReference type="NCBI Taxonomy" id="767519"/>
    <lineage>
        <taxon>Archaea</taxon>
        <taxon>Methanobacteriati</taxon>
        <taxon>Methanobacteriota</taxon>
        <taxon>Stenosarchaea group</taxon>
        <taxon>Halobacteria</taxon>
        <taxon>Halobacteriales</taxon>
        <taxon>Haloarculaceae</taxon>
        <taxon>Halomicrobium</taxon>
    </lineage>
</organism>
<dbReference type="InterPro" id="IPR055995">
    <property type="entry name" value="DUF7573"/>
</dbReference>
<keyword evidence="4" id="KW-1185">Reference proteome</keyword>
<sequence length="113" mass="11873">MPDDASLEDFLDADDQEAESNHDRETATLGVSAPDAVESGDGADSPDGESDATECDDQAVPAVDDEATEQPTDPAVATYDWTPGGAACAACAATAERRWRDEAGFVCEDCKDW</sequence>
<gene>
    <name evidence="3" type="ORF">SAMN05216559_4199</name>
</gene>
<protein>
    <recommendedName>
        <fullName evidence="2">DUF7573 domain-containing protein</fullName>
    </recommendedName>
</protein>
<evidence type="ECO:0000313" key="4">
    <source>
        <dbReference type="Proteomes" id="UP000199062"/>
    </source>
</evidence>
<feature type="compositionally biased region" description="Acidic residues" evidence="1">
    <location>
        <begin position="44"/>
        <end position="68"/>
    </location>
</feature>
<dbReference type="RefSeq" id="WP_089819427.1">
    <property type="nucleotide sequence ID" value="NZ_FOZK01000006.1"/>
</dbReference>
<dbReference type="EMBL" id="FOZK01000006">
    <property type="protein sequence ID" value="SFS13106.1"/>
    <property type="molecule type" value="Genomic_DNA"/>
</dbReference>
<accession>A0A1I6MBJ5</accession>
<dbReference type="OrthoDB" id="157634at2157"/>
<name>A0A1I6MBJ5_9EURY</name>
<feature type="domain" description="DUF7573" evidence="2">
    <location>
        <begin position="75"/>
        <end position="113"/>
    </location>
</feature>
<feature type="compositionally biased region" description="Acidic residues" evidence="1">
    <location>
        <begin position="1"/>
        <end position="18"/>
    </location>
</feature>
<dbReference type="AlphaFoldDB" id="A0A1I6MBJ5"/>
<proteinExistence type="predicted"/>
<dbReference type="Pfam" id="PF24458">
    <property type="entry name" value="DUF7573"/>
    <property type="match status" value="1"/>
</dbReference>
<dbReference type="Proteomes" id="UP000199062">
    <property type="component" value="Unassembled WGS sequence"/>
</dbReference>